<reference evidence="1" key="2">
    <citation type="submission" date="2023-01" db="EMBL/GenBank/DDBJ databases">
        <title>Draft genome sequence of Devosia yakushimensis strain NBRC 103855.</title>
        <authorList>
            <person name="Sun Q."/>
            <person name="Mori K."/>
        </authorList>
    </citation>
    <scope>NUCLEOTIDE SEQUENCE</scope>
    <source>
        <strain evidence="1">NBRC 103855</strain>
    </source>
</reference>
<keyword evidence="2" id="KW-1185">Reference proteome</keyword>
<gene>
    <name evidence="1" type="ORF">GCM10007913_41040</name>
</gene>
<protein>
    <submittedName>
        <fullName evidence="1">Uncharacterized protein</fullName>
    </submittedName>
</protein>
<accession>A0ABQ5UL24</accession>
<reference evidence="1" key="1">
    <citation type="journal article" date="2014" name="Int. J. Syst. Evol. Microbiol.">
        <title>Complete genome of a new Firmicutes species belonging to the dominant human colonic microbiota ('Ruminococcus bicirculans') reveals two chromosomes and a selective capacity to utilize plant glucans.</title>
        <authorList>
            <consortium name="NISC Comparative Sequencing Program"/>
            <person name="Wegmann U."/>
            <person name="Louis P."/>
            <person name="Goesmann A."/>
            <person name="Henrissat B."/>
            <person name="Duncan S.H."/>
            <person name="Flint H.J."/>
        </authorList>
    </citation>
    <scope>NUCLEOTIDE SEQUENCE</scope>
    <source>
        <strain evidence="1">NBRC 103855</strain>
    </source>
</reference>
<proteinExistence type="predicted"/>
<name>A0ABQ5UL24_9HYPH</name>
<dbReference type="Proteomes" id="UP001161406">
    <property type="component" value="Unassembled WGS sequence"/>
</dbReference>
<dbReference type="EMBL" id="BSNG01000004">
    <property type="protein sequence ID" value="GLQ12171.1"/>
    <property type="molecule type" value="Genomic_DNA"/>
</dbReference>
<dbReference type="RefSeq" id="WP_284394019.1">
    <property type="nucleotide sequence ID" value="NZ_BSNG01000004.1"/>
</dbReference>
<organism evidence="1 2">
    <name type="scientific">Devosia yakushimensis</name>
    <dbReference type="NCBI Taxonomy" id="470028"/>
    <lineage>
        <taxon>Bacteria</taxon>
        <taxon>Pseudomonadati</taxon>
        <taxon>Pseudomonadota</taxon>
        <taxon>Alphaproteobacteria</taxon>
        <taxon>Hyphomicrobiales</taxon>
        <taxon>Devosiaceae</taxon>
        <taxon>Devosia</taxon>
    </lineage>
</organism>
<comment type="caution">
    <text evidence="1">The sequence shown here is derived from an EMBL/GenBank/DDBJ whole genome shotgun (WGS) entry which is preliminary data.</text>
</comment>
<evidence type="ECO:0000313" key="1">
    <source>
        <dbReference type="EMBL" id="GLQ12171.1"/>
    </source>
</evidence>
<sequence length="384" mass="42759">MTWAHKTKQLPITLATDHMNNAEGVVGQALGITSIDFTALELFGAAARCSHMHFVDPLLVTSESQMIAALIQHHVDDMSDEFAVLSSANDFKDYVKSFFVGTVAAGVSYLTMIKGGYHWSDHFENVVGVGTKGRTPDFVFASVEAGVALTEAKGTRSSGKNSFDSVVEAGYLGQVEPHLGKSIGAIEASHGFCIGSWLTSTTKAEILVHQTETEPSDDKKVDHYSLGLVQRQNYATALSLVFGSSYGTQFRRGFVERVPLLLRFQWQGRHWLTRSPHREEFRSWPDDYDEPRWWYDRYQLYFAIDQGIAKKVLSYFRSSQASAVRGDMEIDPIPQDVIDQARGSRGGLEGAIFPDGLAVMGAQFRPENPRLVRWDLEEGQFSFV</sequence>
<evidence type="ECO:0000313" key="2">
    <source>
        <dbReference type="Proteomes" id="UP001161406"/>
    </source>
</evidence>